<protein>
    <submittedName>
        <fullName evidence="1">UPF0149 family protein</fullName>
    </submittedName>
</protein>
<dbReference type="InterPro" id="IPR011978">
    <property type="entry name" value="YgfB-like"/>
</dbReference>
<reference evidence="1" key="1">
    <citation type="submission" date="2020-11" db="EMBL/GenBank/DDBJ databases">
        <title>Azospira inquinata sp. nov.</title>
        <authorList>
            <person name="Moe W.M."/>
            <person name="Mikes M.C."/>
        </authorList>
    </citation>
    <scope>NUCLEOTIDE SEQUENCE</scope>
    <source>
        <strain evidence="1">Azo-3</strain>
    </source>
</reference>
<dbReference type="PANTHER" id="PTHR33747:SF1">
    <property type="entry name" value="ADENYLATE CYCLASE-ASSOCIATED CAP C-TERMINAL DOMAIN-CONTAINING PROTEIN"/>
    <property type="match status" value="1"/>
</dbReference>
<gene>
    <name evidence="1" type="ORF">Azoinq_00265</name>
</gene>
<dbReference type="InterPro" id="IPR004027">
    <property type="entry name" value="SEC_C_motif"/>
</dbReference>
<organism evidence="1 2">
    <name type="scientific">Azospira inquinata</name>
    <dbReference type="NCBI Taxonomy" id="2785627"/>
    <lineage>
        <taxon>Bacteria</taxon>
        <taxon>Pseudomonadati</taxon>
        <taxon>Pseudomonadota</taxon>
        <taxon>Betaproteobacteria</taxon>
        <taxon>Rhodocyclales</taxon>
        <taxon>Rhodocyclaceae</taxon>
        <taxon>Azospira</taxon>
    </lineage>
</organism>
<keyword evidence="2" id="KW-1185">Reference proteome</keyword>
<evidence type="ECO:0000313" key="1">
    <source>
        <dbReference type="EMBL" id="QWT49094.1"/>
    </source>
</evidence>
<name>A0A975SNK4_9RHOO</name>
<dbReference type="EMBL" id="CP064782">
    <property type="protein sequence ID" value="QWT49094.1"/>
    <property type="molecule type" value="Genomic_DNA"/>
</dbReference>
<evidence type="ECO:0000313" key="2">
    <source>
        <dbReference type="Proteomes" id="UP000683428"/>
    </source>
</evidence>
<proteinExistence type="predicted"/>
<dbReference type="PANTHER" id="PTHR33747">
    <property type="entry name" value="UPF0225 PROTEIN SCO1677"/>
    <property type="match status" value="1"/>
</dbReference>
<dbReference type="Pfam" id="PF02810">
    <property type="entry name" value="SEC-C"/>
    <property type="match status" value="1"/>
</dbReference>
<dbReference type="AlphaFoldDB" id="A0A975SNK4"/>
<dbReference type="Proteomes" id="UP000683428">
    <property type="component" value="Chromosome"/>
</dbReference>
<sequence>MPTTSPLTDADLDQLEALLDDPSLDEAMRLDEIQGYLCGAFSGPSPIPAEQQLQEILGSDEAVASPVGQQLVPLLQRFAATQQAALDAGEAPLFLLYGEEEDAPEDYEAWCSAYLFAVDGSPEDWFEAIQAEEELDYLDERLFPFMILTGEAEKAALEHGEEWPSGEEKAELEQKAMDDLGEAVAEIHRFWQAKRGGETVRRDAPKVGRNAPCPCGSGKKYKQCCGKLD</sequence>
<dbReference type="Pfam" id="PF03695">
    <property type="entry name" value="UPF0149"/>
    <property type="match status" value="1"/>
</dbReference>
<dbReference type="NCBIfam" id="TIGR02292">
    <property type="entry name" value="ygfB_yecA"/>
    <property type="match status" value="1"/>
</dbReference>
<dbReference type="RefSeq" id="WP_216128031.1">
    <property type="nucleotide sequence ID" value="NZ_CP064782.1"/>
</dbReference>
<accession>A0A975SNK4</accession>
<dbReference type="KEGG" id="aiq:Azoinq_00265"/>